<dbReference type="SUPFAM" id="SSF51445">
    <property type="entry name" value="(Trans)glycosidases"/>
    <property type="match status" value="1"/>
</dbReference>
<protein>
    <recommendedName>
        <fullName evidence="6">Alpha-1,4-glucan:maltose-1-phosphate maltosyltransferase</fullName>
        <shortName evidence="6">GMPMT</shortName>
        <ecNumber evidence="6">2.4.99.16</ecNumber>
    </recommendedName>
    <alternativeName>
        <fullName evidence="6">(1-&gt;4)-alpha-D-glucan:maltose-1-phosphate alpha-D-maltosyltransferase</fullName>
    </alternativeName>
</protein>
<comment type="subunit">
    <text evidence="1 6">Homodimer.</text>
</comment>
<feature type="binding site" evidence="6">
    <location>
        <position position="415"/>
    </location>
    <ligand>
        <name>alpha-maltose 1-phosphate</name>
        <dbReference type="ChEBI" id="CHEBI:63576"/>
    </ligand>
</feature>
<feature type="active site" description="Nucleophile" evidence="6">
    <location>
        <position position="414"/>
    </location>
</feature>
<feature type="domain" description="Glycosyl hydrolase family 13 catalytic" evidence="7">
    <location>
        <begin position="228"/>
        <end position="582"/>
    </location>
</feature>
<evidence type="ECO:0000256" key="6">
    <source>
        <dbReference type="HAMAP-Rule" id="MF_02124"/>
    </source>
</evidence>
<keyword evidence="4 6" id="KW-0119">Carbohydrate metabolism</keyword>
<keyword evidence="2 6" id="KW-0328">Glycosyltransferase</keyword>
<gene>
    <name evidence="6 8" type="primary">glgE</name>
    <name evidence="8" type="ORF">MLIT_04230</name>
</gene>
<feature type="binding site" evidence="6">
    <location>
        <position position="379"/>
    </location>
    <ligand>
        <name>alpha-maltose 1-phosphate</name>
        <dbReference type="ChEBI" id="CHEBI:63576"/>
    </ligand>
</feature>
<dbReference type="Gene3D" id="3.20.20.80">
    <property type="entry name" value="Glycosidases"/>
    <property type="match status" value="1"/>
</dbReference>
<dbReference type="PANTHER" id="PTHR47786:SF2">
    <property type="entry name" value="GLYCOSYL HYDROLASE FAMILY 13 CATALYTIC DOMAIN-CONTAINING PROTEIN"/>
    <property type="match status" value="1"/>
</dbReference>
<dbReference type="Gene3D" id="2.60.40.10">
    <property type="entry name" value="Immunoglobulins"/>
    <property type="match status" value="1"/>
</dbReference>
<evidence type="ECO:0000313" key="8">
    <source>
        <dbReference type="EMBL" id="BBY14831.1"/>
    </source>
</evidence>
<dbReference type="Gene3D" id="2.60.40.1180">
    <property type="entry name" value="Golgi alpha-mannosidase II"/>
    <property type="match status" value="1"/>
</dbReference>
<dbReference type="Gene3D" id="1.20.58.80">
    <property type="entry name" value="Phosphotransferase system, lactose/cellobiose-type IIA subunit"/>
    <property type="match status" value="1"/>
</dbReference>
<evidence type="ECO:0000256" key="1">
    <source>
        <dbReference type="ARBA" id="ARBA00011738"/>
    </source>
</evidence>
<proteinExistence type="inferred from homology"/>
<dbReference type="GO" id="GO:0030979">
    <property type="term" value="P:alpha-glucan biosynthetic process"/>
    <property type="evidence" value="ECO:0007669"/>
    <property type="project" value="UniProtKB-UniRule"/>
</dbReference>
<name>A0AAD1IHB4_9MYCO</name>
<evidence type="ECO:0000256" key="4">
    <source>
        <dbReference type="ARBA" id="ARBA00023277"/>
    </source>
</evidence>
<dbReference type="GO" id="GO:0004553">
    <property type="term" value="F:hydrolase activity, hydrolyzing O-glycosyl compounds"/>
    <property type="evidence" value="ECO:0007669"/>
    <property type="project" value="InterPro"/>
</dbReference>
<dbReference type="Proteomes" id="UP000466607">
    <property type="component" value="Chromosome"/>
</dbReference>
<sequence length="697" mass="77790">MVVAGRIGIDDVAPVVSGGRYPAKAVVGEVVPVRATVWREGHDAVSATLVVRYHGTTYPELAEAPVGRVSTAKAVPIEEVVSPSPRIKPQALPMSQGRTPDVFHGQFVPDTVGLWTYRVDGWGDPIATWRHNVVAKLDAGQSESELNNDLLVGARLLERAAAGVPRQDRYPLIQAAEQLREPGDPFTRAGAALAADVSALLDQYPLRELITRGEQYGVWVDRPLARFGSWYEFFPRSTGGWDSQGNPVHGTFATATKALPRVARMGFDVVYLPPIHPIGKVHRKGPNNSVTAGPHDVGSPWAIGSDEGGHDAVHPELGTIDDFDEFVAAARSEGLEVALDLALQCAPDHPWARDHPEWFTVLPDGTIAYAENPPKKYQDIYPLNFDNDPAGLYMEVLRVVRFWISHGVKVFRVDNPHTKPPNFWAWLIGEIKNEDPDVLFLAEAFTRPARLYGLAKLGYTQSYTYFTWRTSKSELTEFGEQIAEHADYARPNLFVNTPDILHESLQHGGPGMFAIRAVLASTMSSVWGVYSGYELFEHRPVREGSEEYLNSEKYELRPRDFDAALADGESLEPFITRLNEIRRVHPALHELRTIKFHYPDNDAILAYSKFDPATGDQVLVVVTLNPFGPEEATLWLDMAALGMEPYDRFWVRDEITGEEYQWGQSNYVRIEPSRAVAHVLNMPQVPADQRLNLLRRE</sequence>
<feature type="active site" description="Proton donor" evidence="6">
    <location>
        <position position="443"/>
    </location>
</feature>
<dbReference type="AlphaFoldDB" id="A0AAD1IHB4"/>
<dbReference type="EMBL" id="AP022586">
    <property type="protein sequence ID" value="BBY14831.1"/>
    <property type="molecule type" value="Genomic_DNA"/>
</dbReference>
<dbReference type="CDD" id="cd11344">
    <property type="entry name" value="AmyAc_GlgE_like"/>
    <property type="match status" value="1"/>
</dbReference>
<dbReference type="EC" id="2.4.99.16" evidence="6"/>
<dbReference type="InterPro" id="IPR026585">
    <property type="entry name" value="GlgE"/>
</dbReference>
<evidence type="ECO:0000313" key="9">
    <source>
        <dbReference type="Proteomes" id="UP000466607"/>
    </source>
</evidence>
<accession>A0AAD1IHB4</accession>
<comment type="catalytic activity">
    <reaction evidence="5 6">
        <text>alpha-maltose 1-phosphate + [(1-&gt;4)-alpha-D-glucosyl](n) = [(1-&gt;4)-alpha-D-glucosyl](n+2) + phosphate</text>
        <dbReference type="Rhea" id="RHEA:42692"/>
        <dbReference type="Rhea" id="RHEA-COMP:9584"/>
        <dbReference type="Rhea" id="RHEA-COMP:10183"/>
        <dbReference type="ChEBI" id="CHEBI:15444"/>
        <dbReference type="ChEBI" id="CHEBI:43474"/>
        <dbReference type="ChEBI" id="CHEBI:63576"/>
        <dbReference type="EC" id="2.4.99.16"/>
    </reaction>
</comment>
<evidence type="ECO:0000256" key="2">
    <source>
        <dbReference type="ARBA" id="ARBA00022676"/>
    </source>
</evidence>
<dbReference type="HAMAP" id="MF_02124">
    <property type="entry name" value="GlgE"/>
    <property type="match status" value="1"/>
</dbReference>
<dbReference type="InterPro" id="IPR049171">
    <property type="entry name" value="GLGE_C"/>
</dbReference>
<evidence type="ECO:0000256" key="3">
    <source>
        <dbReference type="ARBA" id="ARBA00022679"/>
    </source>
</evidence>
<dbReference type="InterPro" id="IPR021828">
    <property type="entry name" value="GlgE_dom_N/S"/>
</dbReference>
<keyword evidence="9" id="KW-1185">Reference proteome</keyword>
<dbReference type="InterPro" id="IPR006047">
    <property type="entry name" value="GH13_cat_dom"/>
</dbReference>
<dbReference type="SMART" id="SM00642">
    <property type="entry name" value="Aamy"/>
    <property type="match status" value="1"/>
</dbReference>
<comment type="function">
    <text evidence="6">Maltosyltransferase that uses maltose 1-phosphate (M1P) as the sugar donor to elongate linear or branched alpha-(1-&gt;4)-glucans. Is involved in a branched alpha-glucan biosynthetic pathway from trehalose, together with TreS, Mak and GlgB.</text>
</comment>
<reference evidence="8 9" key="1">
    <citation type="journal article" date="2019" name="Emerg. Microbes Infect.">
        <title>Comprehensive subspecies identification of 175 nontuberculous mycobacteria species based on 7547 genomic profiles.</title>
        <authorList>
            <person name="Matsumoto Y."/>
            <person name="Kinjo T."/>
            <person name="Motooka D."/>
            <person name="Nabeya D."/>
            <person name="Jung N."/>
            <person name="Uechi K."/>
            <person name="Horii T."/>
            <person name="Iida T."/>
            <person name="Fujita J."/>
            <person name="Nakamura S."/>
        </authorList>
    </citation>
    <scope>NUCLEOTIDE SEQUENCE [LARGE SCALE GENOMIC DNA]</scope>
    <source>
        <strain evidence="8 9">JCM 17423</strain>
    </source>
</reference>
<feature type="binding site" evidence="6">
    <location>
        <position position="284"/>
    </location>
    <ligand>
        <name>alpha-maltose 1-phosphate</name>
        <dbReference type="ChEBI" id="CHEBI:63576"/>
    </ligand>
</feature>
<organism evidence="8 9">
    <name type="scientific">Mycolicibacterium litorale</name>
    <dbReference type="NCBI Taxonomy" id="758802"/>
    <lineage>
        <taxon>Bacteria</taxon>
        <taxon>Bacillati</taxon>
        <taxon>Actinomycetota</taxon>
        <taxon>Actinomycetes</taxon>
        <taxon>Mycobacteriales</taxon>
        <taxon>Mycobacteriaceae</taxon>
        <taxon>Mycolicibacterium</taxon>
    </lineage>
</organism>
<feature type="site" description="Transition state stabilizer" evidence="6">
    <location>
        <position position="499"/>
    </location>
</feature>
<dbReference type="InterPro" id="IPR013780">
    <property type="entry name" value="Glyco_hydro_b"/>
</dbReference>
<dbReference type="InterPro" id="IPR013783">
    <property type="entry name" value="Ig-like_fold"/>
</dbReference>
<evidence type="ECO:0000259" key="7">
    <source>
        <dbReference type="SMART" id="SM00642"/>
    </source>
</evidence>
<comment type="similarity">
    <text evidence="6">Belongs to the glycosyl hydrolase 13 family. GlgE subfamily.</text>
</comment>
<dbReference type="InterPro" id="IPR017853">
    <property type="entry name" value="GH"/>
</dbReference>
<keyword evidence="3 6" id="KW-0808">Transferase</keyword>
<dbReference type="Pfam" id="PF21702">
    <property type="entry name" value="GLGE_C"/>
    <property type="match status" value="1"/>
</dbReference>
<feature type="binding site" evidence="6">
    <location>
        <begin position="553"/>
        <end position="554"/>
    </location>
    <ligand>
        <name>alpha-maltose 1-phosphate</name>
        <dbReference type="ChEBI" id="CHEBI:63576"/>
    </ligand>
</feature>
<feature type="binding site" evidence="6">
    <location>
        <position position="344"/>
    </location>
    <ligand>
        <name>alpha-maltose 1-phosphate</name>
        <dbReference type="ChEBI" id="CHEBI:63576"/>
    </ligand>
</feature>
<evidence type="ECO:0000256" key="5">
    <source>
        <dbReference type="ARBA" id="ARBA00048735"/>
    </source>
</evidence>
<dbReference type="Pfam" id="PF11896">
    <property type="entry name" value="GlgE_dom_N_S"/>
    <property type="match status" value="1"/>
</dbReference>
<dbReference type="GO" id="GO:0016758">
    <property type="term" value="F:hexosyltransferase activity"/>
    <property type="evidence" value="ECO:0007669"/>
    <property type="project" value="UniProtKB-UniRule"/>
</dbReference>
<dbReference type="PANTHER" id="PTHR47786">
    <property type="entry name" value="ALPHA-1,4-GLUCAN:MALTOSE-1-PHOSPHATE MALTOSYLTRANSFERASE"/>
    <property type="match status" value="1"/>
</dbReference>